<dbReference type="Proteomes" id="UP001530315">
    <property type="component" value="Unassembled WGS sequence"/>
</dbReference>
<evidence type="ECO:0000313" key="2">
    <source>
        <dbReference type="EMBL" id="KAL3769217.1"/>
    </source>
</evidence>
<keyword evidence="3" id="KW-1185">Reference proteome</keyword>
<dbReference type="EMBL" id="JALLAZ020001661">
    <property type="protein sequence ID" value="KAL3769217.1"/>
    <property type="molecule type" value="Genomic_DNA"/>
</dbReference>
<comment type="caution">
    <text evidence="2">The sequence shown here is derived from an EMBL/GenBank/DDBJ whole genome shotgun (WGS) entry which is preliminary data.</text>
</comment>
<evidence type="ECO:0000256" key="1">
    <source>
        <dbReference type="SAM" id="MobiDB-lite"/>
    </source>
</evidence>
<reference evidence="2 3" key="1">
    <citation type="submission" date="2024-10" db="EMBL/GenBank/DDBJ databases">
        <title>Updated reference genomes for cyclostephanoid diatoms.</title>
        <authorList>
            <person name="Roberts W.R."/>
            <person name="Alverson A.J."/>
        </authorList>
    </citation>
    <scope>NUCLEOTIDE SEQUENCE [LARGE SCALE GENOMIC DNA]</scope>
    <source>
        <strain evidence="2 3">AJA276-08</strain>
    </source>
</reference>
<proteinExistence type="predicted"/>
<gene>
    <name evidence="2" type="ORF">ACHAW5_001949</name>
</gene>
<feature type="compositionally biased region" description="Polar residues" evidence="1">
    <location>
        <begin position="338"/>
        <end position="350"/>
    </location>
</feature>
<sequence>MMKDAWSNIDAKRSPIRRSSSSADEDGAADDDVLPIHARYNPLPNMMHPMSSSSPILIPAPPTARTAAANDGGFRRDYSQDSYSSTEDHVGVGVLGPSGLSAALGELTVGSLPSHLLRPQRGVGGGGTTSIRMQRMGMHQHRPNAAAFATSTSQFIGSSSLPPPRAPFLSSRGGAEERLSTMPEVTLPESAMASSTDNSIQYGSLRESRFMGGRSHQRGAGLYSSPRLPIDIVERNMGGDINSSNAGLTAQGQFVNDHDGGIRGASSEIAPSLIGSITALDILTRTKESQLTNRDATAGDGGYESASSNGKEASRLSESQRPFNDGVSPSENLDGGSSFDNYDQLQSNPDTFEAFDFELE</sequence>
<feature type="compositionally biased region" description="Acidic residues" evidence="1">
    <location>
        <begin position="23"/>
        <end position="33"/>
    </location>
</feature>
<feature type="compositionally biased region" description="Polar residues" evidence="1">
    <location>
        <begin position="305"/>
        <end position="331"/>
    </location>
</feature>
<feature type="region of interest" description="Disordered" evidence="1">
    <location>
        <begin position="1"/>
        <end position="33"/>
    </location>
</feature>
<name>A0ABD3N0L6_9STRA</name>
<protein>
    <submittedName>
        <fullName evidence="2">Uncharacterized protein</fullName>
    </submittedName>
</protein>
<feature type="region of interest" description="Disordered" evidence="1">
    <location>
        <begin position="291"/>
        <end position="360"/>
    </location>
</feature>
<organism evidence="2 3">
    <name type="scientific">Stephanodiscus triporus</name>
    <dbReference type="NCBI Taxonomy" id="2934178"/>
    <lineage>
        <taxon>Eukaryota</taxon>
        <taxon>Sar</taxon>
        <taxon>Stramenopiles</taxon>
        <taxon>Ochrophyta</taxon>
        <taxon>Bacillariophyta</taxon>
        <taxon>Coscinodiscophyceae</taxon>
        <taxon>Thalassiosirophycidae</taxon>
        <taxon>Stephanodiscales</taxon>
        <taxon>Stephanodiscaceae</taxon>
        <taxon>Stephanodiscus</taxon>
    </lineage>
</organism>
<evidence type="ECO:0000313" key="3">
    <source>
        <dbReference type="Proteomes" id="UP001530315"/>
    </source>
</evidence>
<accession>A0ABD3N0L6</accession>
<dbReference type="AlphaFoldDB" id="A0ABD3N0L6"/>